<name>A0A6V8SK62_9CLOT</name>
<keyword evidence="4" id="KW-1185">Reference proteome</keyword>
<dbReference type="Pfam" id="PF04389">
    <property type="entry name" value="Peptidase_M28"/>
    <property type="match status" value="1"/>
</dbReference>
<evidence type="ECO:0000256" key="1">
    <source>
        <dbReference type="SAM" id="Phobius"/>
    </source>
</evidence>
<evidence type="ECO:0000259" key="2">
    <source>
        <dbReference type="Pfam" id="PF04389"/>
    </source>
</evidence>
<dbReference type="EMBL" id="BLZR01000001">
    <property type="protein sequence ID" value="GFP77320.1"/>
    <property type="molecule type" value="Genomic_DNA"/>
</dbReference>
<dbReference type="InterPro" id="IPR007484">
    <property type="entry name" value="Peptidase_M28"/>
</dbReference>
<dbReference type="RefSeq" id="WP_183278701.1">
    <property type="nucleotide sequence ID" value="NZ_BLZR01000001.1"/>
</dbReference>
<keyword evidence="1" id="KW-1133">Transmembrane helix</keyword>
<dbReference type="PANTHER" id="PTHR12147">
    <property type="entry name" value="METALLOPEPTIDASE M28 FAMILY MEMBER"/>
    <property type="match status" value="1"/>
</dbReference>
<evidence type="ECO:0000313" key="3">
    <source>
        <dbReference type="EMBL" id="GFP77320.1"/>
    </source>
</evidence>
<feature type="domain" description="Peptidase M28" evidence="2">
    <location>
        <begin position="213"/>
        <end position="397"/>
    </location>
</feature>
<dbReference type="Gene3D" id="3.40.630.10">
    <property type="entry name" value="Zn peptidases"/>
    <property type="match status" value="1"/>
</dbReference>
<dbReference type="SUPFAM" id="SSF53187">
    <property type="entry name" value="Zn-dependent exopeptidases"/>
    <property type="match status" value="1"/>
</dbReference>
<accession>A0A6V8SK62</accession>
<proteinExistence type="predicted"/>
<dbReference type="Proteomes" id="UP000580568">
    <property type="component" value="Unassembled WGS sequence"/>
</dbReference>
<protein>
    <recommendedName>
        <fullName evidence="2">Peptidase M28 domain-containing protein</fullName>
    </recommendedName>
</protein>
<dbReference type="GO" id="GO:0008235">
    <property type="term" value="F:metalloexopeptidase activity"/>
    <property type="evidence" value="ECO:0007669"/>
    <property type="project" value="InterPro"/>
</dbReference>
<feature type="transmembrane region" description="Helical" evidence="1">
    <location>
        <begin position="424"/>
        <end position="441"/>
    </location>
</feature>
<dbReference type="PANTHER" id="PTHR12147:SF26">
    <property type="entry name" value="PEPTIDASE M28 DOMAIN-CONTAINING PROTEIN"/>
    <property type="match status" value="1"/>
</dbReference>
<dbReference type="AlphaFoldDB" id="A0A6V8SK62"/>
<dbReference type="InterPro" id="IPR045175">
    <property type="entry name" value="M28_fam"/>
</dbReference>
<reference evidence="3 4" key="1">
    <citation type="submission" date="2020-07" db="EMBL/GenBank/DDBJ databases">
        <title>A new beta-1,3-glucan-decomposing anaerobic bacterium isolated from anoxic soil subjected to biological soil disinfestation.</title>
        <authorList>
            <person name="Ueki A."/>
            <person name="Tonouchi A."/>
        </authorList>
    </citation>
    <scope>NUCLEOTIDE SEQUENCE [LARGE SCALE GENOMIC DNA]</scope>
    <source>
        <strain evidence="3 4">TW1</strain>
    </source>
</reference>
<comment type="caution">
    <text evidence="3">The sequence shown here is derived from an EMBL/GenBank/DDBJ whole genome shotgun (WGS) entry which is preliminary data.</text>
</comment>
<keyword evidence="1" id="KW-0472">Membrane</keyword>
<sequence>MTRNLISLLLTICILLSNISFMYSNKLQYFDSNKVIESIRYLSSDTMKGRLPGTLGNKLAGEYIKNSFIKYKLSPLTKDYYEAFNANTPIKVDGSPFLRVYNKEKSLIKNYEYGVDFKDSFLNYRTNHVIINPNDDFRIYPSAIEIVQDNKSFIFIVSTDNFNFRSSFISKSSSEMYIYISSKVYDELLTYNKKGYTIDCSIPYKVEDTALYNVAGVIKGTNSNLPPLILSSHYDHLGEDLSGNIYRGALDNASGTSFMLELARVLSSMFPPERDIFFVSFNAEELGLLGSKAFVEENYYLLKNGNSINFDMIGGSKNIPMTIMTGENSNRSITSSSLQDYCKSNKIDFNTEAKNASDHASFNSAGIDSITICDSDLSKIHTPNDTSDFIDKTSIERDYKATWNQIIKYCYSNQYILQIYNKNFYIIGYCVSLVLFLSLLIPKKNRIKVE</sequence>
<evidence type="ECO:0000313" key="4">
    <source>
        <dbReference type="Proteomes" id="UP000580568"/>
    </source>
</evidence>
<organism evidence="3 4">
    <name type="scientific">Clostridium fungisolvens</name>
    <dbReference type="NCBI Taxonomy" id="1604897"/>
    <lineage>
        <taxon>Bacteria</taxon>
        <taxon>Bacillati</taxon>
        <taxon>Bacillota</taxon>
        <taxon>Clostridia</taxon>
        <taxon>Eubacteriales</taxon>
        <taxon>Clostridiaceae</taxon>
        <taxon>Clostridium</taxon>
    </lineage>
</organism>
<keyword evidence="1" id="KW-0812">Transmembrane</keyword>
<gene>
    <name evidence="3" type="ORF">bsdtw1_03438</name>
</gene>
<dbReference type="GO" id="GO:0006508">
    <property type="term" value="P:proteolysis"/>
    <property type="evidence" value="ECO:0007669"/>
    <property type="project" value="InterPro"/>
</dbReference>